<dbReference type="RefSeq" id="WP_133519331.1">
    <property type="nucleotide sequence ID" value="NZ_SNVW01000004.1"/>
</dbReference>
<accession>A0A4R6DIP9</accession>
<reference evidence="2 3" key="1">
    <citation type="submission" date="2019-03" db="EMBL/GenBank/DDBJ databases">
        <title>Genomic analyses of the natural microbiome of Caenorhabditis elegans.</title>
        <authorList>
            <person name="Samuel B."/>
        </authorList>
    </citation>
    <scope>NUCLEOTIDE SEQUENCE [LARGE SCALE GENOMIC DNA]</scope>
    <source>
        <strain evidence="2 3">JUb65</strain>
    </source>
</reference>
<dbReference type="Gene3D" id="3.10.180.10">
    <property type="entry name" value="2,3-Dihydroxybiphenyl 1,2-Dioxygenase, domain 1"/>
    <property type="match status" value="1"/>
</dbReference>
<organism evidence="2 3">
    <name type="scientific">Curtobacterium flaccumfaciens</name>
    <dbReference type="NCBI Taxonomy" id="2035"/>
    <lineage>
        <taxon>Bacteria</taxon>
        <taxon>Bacillati</taxon>
        <taxon>Actinomycetota</taxon>
        <taxon>Actinomycetes</taxon>
        <taxon>Micrococcales</taxon>
        <taxon>Microbacteriaceae</taxon>
        <taxon>Curtobacterium</taxon>
    </lineage>
</organism>
<sequence>MGLRWYTTVVDSHDVATLGHWWAETLGWLVAVETDTEVILVPPHAFDQSRSIPLDEHGPGLAFVSVSDDRAGKNRLHIDLAPAPGDDQAALVDGLIGRGATLADVGQGNVAWTVLRDPEGNEFCVLTPRA</sequence>
<dbReference type="InterPro" id="IPR029068">
    <property type="entry name" value="Glyas_Bleomycin-R_OHBP_Dase"/>
</dbReference>
<name>A0A4R6DIP9_9MICO</name>
<evidence type="ECO:0000313" key="3">
    <source>
        <dbReference type="Proteomes" id="UP000295764"/>
    </source>
</evidence>
<dbReference type="PANTHER" id="PTHR35908">
    <property type="entry name" value="HYPOTHETICAL FUSION PROTEIN"/>
    <property type="match status" value="1"/>
</dbReference>
<dbReference type="EMBL" id="SNVW01000004">
    <property type="protein sequence ID" value="TDN44621.1"/>
    <property type="molecule type" value="Genomic_DNA"/>
</dbReference>
<dbReference type="Proteomes" id="UP000295764">
    <property type="component" value="Unassembled WGS sequence"/>
</dbReference>
<evidence type="ECO:0000313" key="2">
    <source>
        <dbReference type="EMBL" id="TDN44621.1"/>
    </source>
</evidence>
<evidence type="ECO:0000259" key="1">
    <source>
        <dbReference type="Pfam" id="PF18029"/>
    </source>
</evidence>
<dbReference type="AlphaFoldDB" id="A0A4R6DIP9"/>
<gene>
    <name evidence="2" type="ORF">EDF64_10422</name>
</gene>
<protein>
    <recommendedName>
        <fullName evidence="1">Glyoxalase-like domain-containing protein</fullName>
    </recommendedName>
</protein>
<dbReference type="InterPro" id="IPR041581">
    <property type="entry name" value="Glyoxalase_6"/>
</dbReference>
<dbReference type="OrthoDB" id="5524593at2"/>
<dbReference type="SUPFAM" id="SSF54593">
    <property type="entry name" value="Glyoxalase/Bleomycin resistance protein/Dihydroxybiphenyl dioxygenase"/>
    <property type="match status" value="1"/>
</dbReference>
<dbReference type="Pfam" id="PF18029">
    <property type="entry name" value="Glyoxalase_6"/>
    <property type="match status" value="1"/>
</dbReference>
<dbReference type="PANTHER" id="PTHR35908:SF1">
    <property type="entry name" value="CONSERVED PROTEIN"/>
    <property type="match status" value="1"/>
</dbReference>
<proteinExistence type="predicted"/>
<feature type="domain" description="Glyoxalase-like" evidence="1">
    <location>
        <begin position="8"/>
        <end position="126"/>
    </location>
</feature>
<comment type="caution">
    <text evidence="2">The sequence shown here is derived from an EMBL/GenBank/DDBJ whole genome shotgun (WGS) entry which is preliminary data.</text>
</comment>